<dbReference type="Proteomes" id="UP000244336">
    <property type="component" value="Chromosome 5"/>
</dbReference>
<organism evidence="1 2">
    <name type="scientific">Panicum hallii var. hallii</name>
    <dbReference type="NCBI Taxonomy" id="1504633"/>
    <lineage>
        <taxon>Eukaryota</taxon>
        <taxon>Viridiplantae</taxon>
        <taxon>Streptophyta</taxon>
        <taxon>Embryophyta</taxon>
        <taxon>Tracheophyta</taxon>
        <taxon>Spermatophyta</taxon>
        <taxon>Magnoliopsida</taxon>
        <taxon>Liliopsida</taxon>
        <taxon>Poales</taxon>
        <taxon>Poaceae</taxon>
        <taxon>PACMAD clade</taxon>
        <taxon>Panicoideae</taxon>
        <taxon>Panicodae</taxon>
        <taxon>Paniceae</taxon>
        <taxon>Panicinae</taxon>
        <taxon>Panicum</taxon>
        <taxon>Panicum sect. Panicum</taxon>
    </lineage>
</organism>
<proteinExistence type="predicted"/>
<accession>A0A2T7DHV0</accession>
<dbReference type="EMBL" id="CM009753">
    <property type="protein sequence ID" value="PUZ55159.1"/>
    <property type="molecule type" value="Genomic_DNA"/>
</dbReference>
<gene>
    <name evidence="1" type="ORF">GQ55_5G189500</name>
</gene>
<protein>
    <submittedName>
        <fullName evidence="1">Uncharacterized protein</fullName>
    </submittedName>
</protein>
<reference evidence="1 2" key="1">
    <citation type="submission" date="2018-04" db="EMBL/GenBank/DDBJ databases">
        <title>WGS assembly of Panicum hallii var. hallii HAL2.</title>
        <authorList>
            <person name="Lovell J."/>
            <person name="Jenkins J."/>
            <person name="Lowry D."/>
            <person name="Mamidi S."/>
            <person name="Sreedasyam A."/>
            <person name="Weng X."/>
            <person name="Barry K."/>
            <person name="Bonette J."/>
            <person name="Campitelli B."/>
            <person name="Daum C."/>
            <person name="Gordon S."/>
            <person name="Gould B."/>
            <person name="Lipzen A."/>
            <person name="MacQueen A."/>
            <person name="Palacio-Mejia J."/>
            <person name="Plott C."/>
            <person name="Shakirov E."/>
            <person name="Shu S."/>
            <person name="Yoshinaga Y."/>
            <person name="Zane M."/>
            <person name="Rokhsar D."/>
            <person name="Grimwood J."/>
            <person name="Schmutz J."/>
            <person name="Juenger T."/>
        </authorList>
    </citation>
    <scope>NUCLEOTIDE SEQUENCE [LARGE SCALE GENOMIC DNA]</scope>
    <source>
        <strain evidence="2">cv. HAL2</strain>
    </source>
</reference>
<dbReference type="OrthoDB" id="696811at2759"/>
<sequence>MASMVARAAAAASLPSGRARHLGSGRLPLAPALPGHGAVVLAGRRVGTGHGGVLVAQFMGSTRDAIKAAGAKVASGTAPDSFGDADEFKKAVQAKLKDIAERCVALTYDAMRRLPRAERRRFENIFWHAHRAFAIVRSRATEGRATLEMALVIAQNLDVVRRMVSSACRTPLPVDMEDSEPMTPFFSVTVFPLGGLEMLVFTMIDNLYLTVKSDIDDMISAAAAAQ</sequence>
<keyword evidence="2" id="KW-1185">Reference proteome</keyword>
<evidence type="ECO:0000313" key="2">
    <source>
        <dbReference type="Proteomes" id="UP000244336"/>
    </source>
</evidence>
<name>A0A2T7DHV0_9POAL</name>
<evidence type="ECO:0000313" key="1">
    <source>
        <dbReference type="EMBL" id="PUZ55159.1"/>
    </source>
</evidence>
<dbReference type="AlphaFoldDB" id="A0A2T7DHV0"/>
<dbReference type="Gramene" id="PUZ55159">
    <property type="protein sequence ID" value="PUZ55159"/>
    <property type="gene ID" value="GQ55_5G189500"/>
</dbReference>